<accession>A0ACC0VRI7</accession>
<reference evidence="1 2" key="1">
    <citation type="journal article" date="2022" name="bioRxiv">
        <title>The genome of the oomycete Peronosclerospora sorghi, a cosmopolitan pathogen of maize and sorghum, is inflated with dispersed pseudogenes.</title>
        <authorList>
            <person name="Fletcher K."/>
            <person name="Martin F."/>
            <person name="Isakeit T."/>
            <person name="Cavanaugh K."/>
            <person name="Magill C."/>
            <person name="Michelmore R."/>
        </authorList>
    </citation>
    <scope>NUCLEOTIDE SEQUENCE [LARGE SCALE GENOMIC DNA]</scope>
    <source>
        <strain evidence="1">P6</strain>
    </source>
</reference>
<name>A0ACC0VRI7_9STRA</name>
<dbReference type="EMBL" id="CM047586">
    <property type="protein sequence ID" value="KAI9909097.1"/>
    <property type="molecule type" value="Genomic_DNA"/>
</dbReference>
<gene>
    <name evidence="1" type="ORF">PsorP6_015268</name>
</gene>
<evidence type="ECO:0000313" key="2">
    <source>
        <dbReference type="Proteomes" id="UP001163321"/>
    </source>
</evidence>
<proteinExistence type="predicted"/>
<comment type="caution">
    <text evidence="1">The sequence shown here is derived from an EMBL/GenBank/DDBJ whole genome shotgun (WGS) entry which is preliminary data.</text>
</comment>
<organism evidence="1 2">
    <name type="scientific">Peronosclerospora sorghi</name>
    <dbReference type="NCBI Taxonomy" id="230839"/>
    <lineage>
        <taxon>Eukaryota</taxon>
        <taxon>Sar</taxon>
        <taxon>Stramenopiles</taxon>
        <taxon>Oomycota</taxon>
        <taxon>Peronosporomycetes</taxon>
        <taxon>Peronosporales</taxon>
        <taxon>Peronosporaceae</taxon>
        <taxon>Peronosclerospora</taxon>
    </lineage>
</organism>
<keyword evidence="2" id="KW-1185">Reference proteome</keyword>
<protein>
    <submittedName>
        <fullName evidence="1">Uncharacterized protein</fullName>
    </submittedName>
</protein>
<evidence type="ECO:0000313" key="1">
    <source>
        <dbReference type="EMBL" id="KAI9909097.1"/>
    </source>
</evidence>
<dbReference type="Proteomes" id="UP001163321">
    <property type="component" value="Chromosome 7"/>
</dbReference>
<sequence length="72" mass="8016">MVWRSSERSKRCRNAVPHAGDAINYFSDPLALDLLLAKQRANDGIQNKVFEVTKSSSFPSSFQPHEAGGQPR</sequence>